<evidence type="ECO:0000256" key="2">
    <source>
        <dbReference type="ARBA" id="ARBA00022722"/>
    </source>
</evidence>
<evidence type="ECO:0000256" key="3">
    <source>
        <dbReference type="ARBA" id="ARBA00022723"/>
    </source>
</evidence>
<dbReference type="RefSeq" id="WP_250198917.1">
    <property type="nucleotide sequence ID" value="NZ_CP097636.1"/>
</dbReference>
<evidence type="ECO:0000256" key="1">
    <source>
        <dbReference type="ARBA" id="ARBA00022649"/>
    </source>
</evidence>
<dbReference type="CDD" id="cd18692">
    <property type="entry name" value="PIN_VapC-like"/>
    <property type="match status" value="1"/>
</dbReference>
<evidence type="ECO:0000259" key="6">
    <source>
        <dbReference type="Pfam" id="PF01850"/>
    </source>
</evidence>
<feature type="binding site" evidence="5">
    <location>
        <position position="99"/>
    </location>
    <ligand>
        <name>Mg(2+)</name>
        <dbReference type="ChEBI" id="CHEBI:18420"/>
    </ligand>
</feature>
<dbReference type="InterPro" id="IPR029060">
    <property type="entry name" value="PIN-like_dom_sf"/>
</dbReference>
<keyword evidence="2 5" id="KW-0540">Nuclease</keyword>
<keyword evidence="5" id="KW-0800">Toxin</keyword>
<evidence type="ECO:0000256" key="4">
    <source>
        <dbReference type="ARBA" id="ARBA00022801"/>
    </source>
</evidence>
<dbReference type="EC" id="3.1.-.-" evidence="5"/>
<dbReference type="EMBL" id="CP097636">
    <property type="protein sequence ID" value="URI10712.1"/>
    <property type="molecule type" value="Genomic_DNA"/>
</dbReference>
<dbReference type="Pfam" id="PF01850">
    <property type="entry name" value="PIN"/>
    <property type="match status" value="1"/>
</dbReference>
<keyword evidence="1 5" id="KW-1277">Toxin-antitoxin system</keyword>
<comment type="similarity">
    <text evidence="5">Belongs to the PINc/VapC protein family.</text>
</comment>
<dbReference type="SUPFAM" id="SSF88723">
    <property type="entry name" value="PIN domain-like"/>
    <property type="match status" value="1"/>
</dbReference>
<keyword evidence="8" id="KW-1185">Reference proteome</keyword>
<dbReference type="PANTHER" id="PTHR38826:SF5">
    <property type="entry name" value="RIBONUCLEASE VAPC13"/>
    <property type="match status" value="1"/>
</dbReference>
<gene>
    <name evidence="5" type="primary">vapC</name>
    <name evidence="7" type="ORF">MW290_17125</name>
</gene>
<dbReference type="Proteomes" id="UP001056201">
    <property type="component" value="Chromosome 2"/>
</dbReference>
<dbReference type="InterPro" id="IPR002716">
    <property type="entry name" value="PIN_dom"/>
</dbReference>
<sequence length="158" mass="17491">MSHFFDSNVLVYALDATQGLRHAVADALLEQHLTRRSLVISTQVLQETYAVLTRKKRLPPQAVSEALAVFRRERVVPADADSVLRAFALAQRHQLSCWDALIVQAALDAHCTTLLTEDLQAGMRFGELEVVNPFSQAVQEPAAAYTARPAGRAKARQR</sequence>
<feature type="binding site" evidence="5">
    <location>
        <position position="6"/>
    </location>
    <ligand>
        <name>Mg(2+)</name>
        <dbReference type="ChEBI" id="CHEBI:18420"/>
    </ligand>
</feature>
<organism evidence="7 8">
    <name type="scientific">Aquincola tertiaricarbonis</name>
    <dbReference type="NCBI Taxonomy" id="391953"/>
    <lineage>
        <taxon>Bacteria</taxon>
        <taxon>Pseudomonadati</taxon>
        <taxon>Pseudomonadota</taxon>
        <taxon>Betaproteobacteria</taxon>
        <taxon>Burkholderiales</taxon>
        <taxon>Sphaerotilaceae</taxon>
        <taxon>Aquincola</taxon>
    </lineage>
</organism>
<keyword evidence="5" id="KW-0460">Magnesium</keyword>
<dbReference type="PANTHER" id="PTHR38826">
    <property type="entry name" value="RIBONUCLEASE VAPC13"/>
    <property type="match status" value="1"/>
</dbReference>
<keyword evidence="3 5" id="KW-0479">Metal-binding</keyword>
<dbReference type="InterPro" id="IPR052106">
    <property type="entry name" value="PINc/VapC_TA"/>
</dbReference>
<comment type="function">
    <text evidence="5">Toxic component of a toxin-antitoxin (TA) system. An RNase.</text>
</comment>
<reference evidence="7" key="1">
    <citation type="submission" date="2022-05" db="EMBL/GenBank/DDBJ databases">
        <title>An RpoN-dependent PEP-CTERM gene is involved in floc formation of an Aquincola tertiaricarbonis strain.</title>
        <authorList>
            <person name="Qiu D."/>
            <person name="Xia M."/>
        </authorList>
    </citation>
    <scope>NUCLEOTIDE SEQUENCE</scope>
    <source>
        <strain evidence="7">RN12</strain>
    </source>
</reference>
<evidence type="ECO:0000313" key="7">
    <source>
        <dbReference type="EMBL" id="URI10712.1"/>
    </source>
</evidence>
<proteinExistence type="inferred from homology"/>
<protein>
    <recommendedName>
        <fullName evidence="5">Ribonuclease VapC</fullName>
        <shortName evidence="5">RNase VapC</shortName>
        <ecNumber evidence="5">3.1.-.-</ecNumber>
    </recommendedName>
    <alternativeName>
        <fullName evidence="5">Toxin VapC</fullName>
    </alternativeName>
</protein>
<keyword evidence="4 5" id="KW-0378">Hydrolase</keyword>
<dbReference type="InterPro" id="IPR022907">
    <property type="entry name" value="VapC_family"/>
</dbReference>
<accession>A0ABY4SF11</accession>
<dbReference type="HAMAP" id="MF_00265">
    <property type="entry name" value="VapC_Nob1"/>
    <property type="match status" value="1"/>
</dbReference>
<evidence type="ECO:0000313" key="8">
    <source>
        <dbReference type="Proteomes" id="UP001056201"/>
    </source>
</evidence>
<evidence type="ECO:0000256" key="5">
    <source>
        <dbReference type="HAMAP-Rule" id="MF_00265"/>
    </source>
</evidence>
<dbReference type="Gene3D" id="3.40.50.1010">
    <property type="entry name" value="5'-nuclease"/>
    <property type="match status" value="1"/>
</dbReference>
<name>A0ABY4SF11_AQUTE</name>
<feature type="domain" description="PIN" evidence="6">
    <location>
        <begin position="4"/>
        <end position="118"/>
    </location>
</feature>
<comment type="cofactor">
    <cofactor evidence="5">
        <name>Mg(2+)</name>
        <dbReference type="ChEBI" id="CHEBI:18420"/>
    </cofactor>
</comment>